<sequence>SVFYIVYLNNVLPILLGPVGEDLYHWEAIITGPKGSPYENGVFKLDIYFPLDYLFAPPRVMFKTKVYHPNVTTYGNILLKMIYVENRAAIETTAIAWTVEHAGGE</sequence>
<evidence type="ECO:0000313" key="3">
    <source>
        <dbReference type="Proteomes" id="UP000030689"/>
    </source>
</evidence>
<dbReference type="PANTHER" id="PTHR24068">
    <property type="entry name" value="UBIQUITIN-CONJUGATING ENZYME E2"/>
    <property type="match status" value="1"/>
</dbReference>
<organism evidence="2 3">
    <name type="scientific">Eutrema salsugineum</name>
    <name type="common">Saltwater cress</name>
    <name type="synonym">Sisymbrium salsugineum</name>
    <dbReference type="NCBI Taxonomy" id="72664"/>
    <lineage>
        <taxon>Eukaryota</taxon>
        <taxon>Viridiplantae</taxon>
        <taxon>Streptophyta</taxon>
        <taxon>Embryophyta</taxon>
        <taxon>Tracheophyta</taxon>
        <taxon>Spermatophyta</taxon>
        <taxon>Magnoliopsida</taxon>
        <taxon>eudicotyledons</taxon>
        <taxon>Gunneridae</taxon>
        <taxon>Pentapetalae</taxon>
        <taxon>rosids</taxon>
        <taxon>malvids</taxon>
        <taxon>Brassicales</taxon>
        <taxon>Brassicaceae</taxon>
        <taxon>Eutremeae</taxon>
        <taxon>Eutrema</taxon>
    </lineage>
</organism>
<dbReference type="Proteomes" id="UP000030689">
    <property type="component" value="Unassembled WGS sequence"/>
</dbReference>
<reference evidence="2 3" key="1">
    <citation type="journal article" date="2013" name="Front. Plant Sci.">
        <title>The Reference Genome of the Halophytic Plant Eutrema salsugineum.</title>
        <authorList>
            <person name="Yang R."/>
            <person name="Jarvis D.E."/>
            <person name="Chen H."/>
            <person name="Beilstein M.A."/>
            <person name="Grimwood J."/>
            <person name="Jenkins J."/>
            <person name="Shu S."/>
            <person name="Prochnik S."/>
            <person name="Xin M."/>
            <person name="Ma C."/>
            <person name="Schmutz J."/>
            <person name="Wing R.A."/>
            <person name="Mitchell-Olds T."/>
            <person name="Schumaker K.S."/>
            <person name="Wang X."/>
        </authorList>
    </citation>
    <scope>NUCLEOTIDE SEQUENCE [LARGE SCALE GENOMIC DNA]</scope>
</reference>
<dbReference type="Pfam" id="PF00179">
    <property type="entry name" value="UQ_con"/>
    <property type="match status" value="1"/>
</dbReference>
<dbReference type="STRING" id="72664.V4NBT2"/>
<accession>V4NBT2</accession>
<feature type="non-terminal residue" evidence="2">
    <location>
        <position position="1"/>
    </location>
</feature>
<keyword evidence="3" id="KW-1185">Reference proteome</keyword>
<dbReference type="PROSITE" id="PS50127">
    <property type="entry name" value="UBC_2"/>
    <property type="match status" value="1"/>
</dbReference>
<gene>
    <name evidence="2" type="ORF">EUTSA_v10016072mg</name>
</gene>
<dbReference type="eggNOG" id="KOG0417">
    <property type="taxonomic scope" value="Eukaryota"/>
</dbReference>
<dbReference type="InterPro" id="IPR016135">
    <property type="entry name" value="UBQ-conjugating_enzyme/RWD"/>
</dbReference>
<dbReference type="Gramene" id="ESQ43391">
    <property type="protein sequence ID" value="ESQ43391"/>
    <property type="gene ID" value="EUTSA_v10016072mg"/>
</dbReference>
<dbReference type="KEGG" id="eus:EUTSA_v10016072mg"/>
<evidence type="ECO:0000313" key="2">
    <source>
        <dbReference type="EMBL" id="ESQ43391.1"/>
    </source>
</evidence>
<dbReference type="InterPro" id="IPR000608">
    <property type="entry name" value="UBC"/>
</dbReference>
<dbReference type="SMART" id="SM00212">
    <property type="entry name" value="UBCc"/>
    <property type="match status" value="1"/>
</dbReference>
<dbReference type="Gene3D" id="3.10.110.10">
    <property type="entry name" value="Ubiquitin Conjugating Enzyme"/>
    <property type="match status" value="1"/>
</dbReference>
<feature type="domain" description="UBC core" evidence="1">
    <location>
        <begin position="1"/>
        <end position="105"/>
    </location>
</feature>
<dbReference type="EMBL" id="KI517464">
    <property type="protein sequence ID" value="ESQ43391.1"/>
    <property type="molecule type" value="Genomic_DNA"/>
</dbReference>
<proteinExistence type="predicted"/>
<protein>
    <recommendedName>
        <fullName evidence="1">UBC core domain-containing protein</fullName>
    </recommendedName>
</protein>
<dbReference type="AlphaFoldDB" id="V4NBT2"/>
<name>V4NBT2_EUTSA</name>
<evidence type="ECO:0000259" key="1">
    <source>
        <dbReference type="PROSITE" id="PS50127"/>
    </source>
</evidence>
<dbReference type="SUPFAM" id="SSF54495">
    <property type="entry name" value="UBC-like"/>
    <property type="match status" value="1"/>
</dbReference>